<protein>
    <submittedName>
        <fullName evidence="2">Phosphoadenosine phosphosulfate reductase family protein</fullName>
    </submittedName>
</protein>
<dbReference type="Gene3D" id="3.40.50.620">
    <property type="entry name" value="HUPs"/>
    <property type="match status" value="1"/>
</dbReference>
<reference evidence="2 3" key="1">
    <citation type="submission" date="2023-11" db="EMBL/GenBank/DDBJ databases">
        <title>MicrobeMod: A computational toolkit for identifying prokaryotic methylation and restriction-modification with nanopore sequencing.</title>
        <authorList>
            <person name="Crits-Christoph A."/>
            <person name="Kang S.C."/>
            <person name="Lee H."/>
            <person name="Ostrov N."/>
        </authorList>
    </citation>
    <scope>NUCLEOTIDE SEQUENCE [LARGE SCALE GENOMIC DNA]</scope>
    <source>
        <strain evidence="2 3">ATCC 14820</strain>
    </source>
</reference>
<dbReference type="InterPro" id="IPR002500">
    <property type="entry name" value="PAPS_reduct_dom"/>
</dbReference>
<proteinExistence type="predicted"/>
<dbReference type="EMBL" id="JAWXXV010000001">
    <property type="protein sequence ID" value="MDX5983002.1"/>
    <property type="molecule type" value="Genomic_DNA"/>
</dbReference>
<organism evidence="2 3">
    <name type="scientific">Sphingomonas echinoides</name>
    <dbReference type="NCBI Taxonomy" id="59803"/>
    <lineage>
        <taxon>Bacteria</taxon>
        <taxon>Pseudomonadati</taxon>
        <taxon>Pseudomonadota</taxon>
        <taxon>Alphaproteobacteria</taxon>
        <taxon>Sphingomonadales</taxon>
        <taxon>Sphingomonadaceae</taxon>
        <taxon>Sphingomonas</taxon>
    </lineage>
</organism>
<keyword evidence="3" id="KW-1185">Reference proteome</keyword>
<dbReference type="InterPro" id="IPR014729">
    <property type="entry name" value="Rossmann-like_a/b/a_fold"/>
</dbReference>
<name>A0ABU4PIM8_9SPHN</name>
<dbReference type="RefSeq" id="WP_010405798.1">
    <property type="nucleotide sequence ID" value="NZ_JAWXXV010000001.1"/>
</dbReference>
<accession>A0ABU4PIM8</accession>
<dbReference type="Pfam" id="PF01507">
    <property type="entry name" value="PAPS_reduct"/>
    <property type="match status" value="1"/>
</dbReference>
<dbReference type="SUPFAM" id="SSF52402">
    <property type="entry name" value="Adenine nucleotide alpha hydrolases-like"/>
    <property type="match status" value="1"/>
</dbReference>
<evidence type="ECO:0000313" key="2">
    <source>
        <dbReference type="EMBL" id="MDX5983002.1"/>
    </source>
</evidence>
<evidence type="ECO:0000313" key="3">
    <source>
        <dbReference type="Proteomes" id="UP001279660"/>
    </source>
</evidence>
<comment type="caution">
    <text evidence="2">The sequence shown here is derived from an EMBL/GenBank/DDBJ whole genome shotgun (WGS) entry which is preliminary data.</text>
</comment>
<dbReference type="Proteomes" id="UP001279660">
    <property type="component" value="Unassembled WGS sequence"/>
</dbReference>
<gene>
    <name evidence="2" type="ORF">SIL82_01915</name>
</gene>
<feature type="domain" description="Phosphoadenosine phosphosulphate reductase" evidence="1">
    <location>
        <begin position="39"/>
        <end position="244"/>
    </location>
</feature>
<evidence type="ECO:0000259" key="1">
    <source>
        <dbReference type="Pfam" id="PF01507"/>
    </source>
</evidence>
<sequence length="383" mass="42143">MAVYQSVPACPAVPPILSAMPNLANDSEIIGAIRAGARIVFNVSGGKDSSAAMFAVNLYLDLLGHPRARRMAIHADLGRAEWASTPATVAHIAALAGMPLTVVRRAAGDLVDRWIQRFENAKRRYEALETYNLIGPWSSASLRFCQSEMKAAVIGPAVARMFPGERIISVLGLRRDESHNRSAIPVAKADHRHAKAGNRQGTIMSLWHPLADWTAGDVFRAHQLLGIPLHEAYTEWGSTRLSCRYCIFASLHDLQASTAAPPNGEIYRELVGIEARSTFPFQPTRWLADVAPHLLGRALHSDIVRAKADQAERRRIEAAMPAGLRYVAGWPPRLPTRPEAEDIAAARRPILARHRLEDRYSSVTTILDRFSELMAIGARKRAA</sequence>